<keyword evidence="12" id="KW-0829">Tyrosine-protein kinase</keyword>
<keyword evidence="10 15" id="KW-1133">Transmembrane helix</keyword>
<dbReference type="InterPro" id="IPR003856">
    <property type="entry name" value="LPS_length_determ_N"/>
</dbReference>
<dbReference type="GO" id="GO:0042802">
    <property type="term" value="F:identical protein binding"/>
    <property type="evidence" value="ECO:0007669"/>
    <property type="project" value="UniProtKB-ARBA"/>
</dbReference>
<keyword evidence="4" id="KW-0997">Cell inner membrane</keyword>
<name>A0A172YET5_9GAMM</name>
<dbReference type="Pfam" id="PF23607">
    <property type="entry name" value="WZC_N"/>
    <property type="match status" value="1"/>
</dbReference>
<dbReference type="NCBIfam" id="TIGR01007">
    <property type="entry name" value="eps_fam"/>
    <property type="match status" value="1"/>
</dbReference>
<keyword evidence="9" id="KW-0067">ATP-binding</keyword>
<evidence type="ECO:0000256" key="15">
    <source>
        <dbReference type="SAM" id="Phobius"/>
    </source>
</evidence>
<dbReference type="Pfam" id="PF13807">
    <property type="entry name" value="GNVR"/>
    <property type="match status" value="1"/>
</dbReference>
<keyword evidence="6 15" id="KW-0812">Transmembrane</keyword>
<dbReference type="Pfam" id="PF02706">
    <property type="entry name" value="Wzz"/>
    <property type="match status" value="1"/>
</dbReference>
<evidence type="ECO:0000256" key="5">
    <source>
        <dbReference type="ARBA" id="ARBA00022679"/>
    </source>
</evidence>
<keyword evidence="3" id="KW-1003">Cell membrane</keyword>
<comment type="catalytic activity">
    <reaction evidence="13">
        <text>L-tyrosyl-[protein] + ATP = O-phospho-L-tyrosyl-[protein] + ADP + H(+)</text>
        <dbReference type="Rhea" id="RHEA:10596"/>
        <dbReference type="Rhea" id="RHEA-COMP:10136"/>
        <dbReference type="Rhea" id="RHEA-COMP:20101"/>
        <dbReference type="ChEBI" id="CHEBI:15378"/>
        <dbReference type="ChEBI" id="CHEBI:30616"/>
        <dbReference type="ChEBI" id="CHEBI:46858"/>
        <dbReference type="ChEBI" id="CHEBI:61978"/>
        <dbReference type="ChEBI" id="CHEBI:456216"/>
    </reaction>
</comment>
<dbReference type="InterPro" id="IPR050445">
    <property type="entry name" value="Bact_polysacc_biosynth/exp"/>
</dbReference>
<evidence type="ECO:0000313" key="19">
    <source>
        <dbReference type="EMBL" id="ANF57779.1"/>
    </source>
</evidence>
<proteinExistence type="inferred from homology"/>
<evidence type="ECO:0000256" key="14">
    <source>
        <dbReference type="SAM" id="Coils"/>
    </source>
</evidence>
<dbReference type="EMBL" id="CP015243">
    <property type="protein sequence ID" value="ANF57779.1"/>
    <property type="molecule type" value="Genomic_DNA"/>
</dbReference>
<evidence type="ECO:0000256" key="3">
    <source>
        <dbReference type="ARBA" id="ARBA00022475"/>
    </source>
</evidence>
<keyword evidence="11 15" id="KW-0472">Membrane</keyword>
<dbReference type="STRING" id="376489.A5892_10145"/>
<dbReference type="Proteomes" id="UP000077875">
    <property type="component" value="Chromosome"/>
</dbReference>
<evidence type="ECO:0000256" key="8">
    <source>
        <dbReference type="ARBA" id="ARBA00022777"/>
    </source>
</evidence>
<accession>A0A172YET5</accession>
<dbReference type="GO" id="GO:0005524">
    <property type="term" value="F:ATP binding"/>
    <property type="evidence" value="ECO:0007669"/>
    <property type="project" value="UniProtKB-KW"/>
</dbReference>
<evidence type="ECO:0000256" key="6">
    <source>
        <dbReference type="ARBA" id="ARBA00022692"/>
    </source>
</evidence>
<dbReference type="Pfam" id="PF13614">
    <property type="entry name" value="AAA_31"/>
    <property type="match status" value="1"/>
</dbReference>
<feature type="domain" description="Polysaccharide chain length determinant N-terminal" evidence="16">
    <location>
        <begin position="19"/>
        <end position="110"/>
    </location>
</feature>
<evidence type="ECO:0000313" key="20">
    <source>
        <dbReference type="Proteomes" id="UP000077875"/>
    </source>
</evidence>
<evidence type="ECO:0000259" key="17">
    <source>
        <dbReference type="Pfam" id="PF13614"/>
    </source>
</evidence>
<dbReference type="PANTHER" id="PTHR32309">
    <property type="entry name" value="TYROSINE-PROTEIN KINASE"/>
    <property type="match status" value="1"/>
</dbReference>
<keyword evidence="5" id="KW-0808">Transferase</keyword>
<keyword evidence="14" id="KW-0175">Coiled coil</keyword>
<feature type="domain" description="Tyrosine-protein kinase G-rich" evidence="18">
    <location>
        <begin position="385"/>
        <end position="464"/>
    </location>
</feature>
<keyword evidence="20" id="KW-1185">Reference proteome</keyword>
<dbReference type="CDD" id="cd05387">
    <property type="entry name" value="BY-kinase"/>
    <property type="match status" value="1"/>
</dbReference>
<reference evidence="19 20" key="1">
    <citation type="submission" date="2016-04" db="EMBL/GenBank/DDBJ databases">
        <title>Complete Genome Sequence of Halotalea alkalilenta IHB B 13600.</title>
        <authorList>
            <person name="Swarnkar M.K."/>
            <person name="Sharma A."/>
            <person name="Kaushal K."/>
            <person name="Soni R."/>
            <person name="Rana S."/>
            <person name="Singh A.K."/>
            <person name="Gulati A."/>
        </authorList>
    </citation>
    <scope>NUCLEOTIDE SEQUENCE [LARGE SCALE GENOMIC DNA]</scope>
    <source>
        <strain evidence="19 20">IHB B 13600</strain>
    </source>
</reference>
<keyword evidence="7" id="KW-0547">Nucleotide-binding</keyword>
<gene>
    <name evidence="19" type="ORF">A5892_10145</name>
</gene>
<evidence type="ECO:0000256" key="1">
    <source>
        <dbReference type="ARBA" id="ARBA00004429"/>
    </source>
</evidence>
<feature type="transmembrane region" description="Helical" evidence="15">
    <location>
        <begin position="35"/>
        <end position="54"/>
    </location>
</feature>
<evidence type="ECO:0000259" key="16">
    <source>
        <dbReference type="Pfam" id="PF02706"/>
    </source>
</evidence>
<dbReference type="InterPro" id="IPR027417">
    <property type="entry name" value="P-loop_NTPase"/>
</dbReference>
<evidence type="ECO:0000256" key="4">
    <source>
        <dbReference type="ARBA" id="ARBA00022519"/>
    </source>
</evidence>
<comment type="subcellular location">
    <subcellularLocation>
        <location evidence="1">Cell inner membrane</location>
        <topology evidence="1">Multi-pass membrane protein</topology>
    </subcellularLocation>
</comment>
<dbReference type="FunFam" id="3.40.50.300:FF:000527">
    <property type="entry name" value="Tyrosine-protein kinase etk"/>
    <property type="match status" value="1"/>
</dbReference>
<evidence type="ECO:0000259" key="18">
    <source>
        <dbReference type="Pfam" id="PF13807"/>
    </source>
</evidence>
<evidence type="ECO:0000256" key="10">
    <source>
        <dbReference type="ARBA" id="ARBA00022989"/>
    </source>
</evidence>
<evidence type="ECO:0000256" key="11">
    <source>
        <dbReference type="ARBA" id="ARBA00023136"/>
    </source>
</evidence>
<comment type="similarity">
    <text evidence="2">Belongs to the etk/wzc family.</text>
</comment>
<evidence type="ECO:0000256" key="7">
    <source>
        <dbReference type="ARBA" id="ARBA00022741"/>
    </source>
</evidence>
<protein>
    <submittedName>
        <fullName evidence="19">Tyrosine protein kinase</fullName>
    </submittedName>
</protein>
<keyword evidence="8 19" id="KW-0418">Kinase</keyword>
<dbReference type="InterPro" id="IPR005702">
    <property type="entry name" value="Wzc-like_C"/>
</dbReference>
<evidence type="ECO:0000256" key="2">
    <source>
        <dbReference type="ARBA" id="ARBA00008883"/>
    </source>
</evidence>
<sequence>MTVEIRNIPPSQTAPTSEEEIDLNRIAGLIVDHKWTIIGVTALFATLGTLYALLATPIYQSDALVQVEKESPLTTPMLNVNSLLGDSLPQADGERRIMMSRHVLGQAVTDERLDVMIEPKLVPLIGGFLVRNEFPRPEFARGSSMVWAGEGIGVGHLDVDPVYQGEPFTLRVVDAQSYALSFEGRMLGIGVIDEPASFLDGKVNLTVDRIEAPTGAEFDITQSSVLVAVDDLRKRFSVAAEGQETGVMSLYLNDPDPERARRALSSIVQLYLAQNIERSSAQAAQSLEFLQQQIPKIRDQLDQAENALSQYRTQHGSIDLPLENQSILQRLVNVDSQITDLEFSEADISTRFQRNHPTYAALLQKKSQLQRERDSLNRQINGLPDTQQQMLRMQRDVGVNQEVYVQLMNRMEEANIARASTVGNVRIIDDASVKPTPISPKRALIVVISLLLGAIIGVVWVVLRGIFNRGVESAEEIEGLDLPVYTTVPASSEQAKLTRKVKSGKKDKLVSADLLARRFPGDQSIEALRNLRTSLHFAMLESRDKALMITGPSPDIGKSFVCMNLAAVCAQAGQRVLLIDADMRKGYLHHTFKLSGRPGLSELLSNTATQAEVIHPTGIEGLDLLPRGGLPPNPSELLMQPSLQLLLESAKDSYDLVIIDSPPVLAVTDAGIIGHQVGTTLLVARFQRNTRKEIDVARKRLVNAGVSVKGVILNAVERKATTVYSYGHYEYRYG</sequence>
<dbReference type="PANTHER" id="PTHR32309:SF32">
    <property type="entry name" value="TYROSINE-PROTEIN KINASE ETK-RELATED"/>
    <property type="match status" value="1"/>
</dbReference>
<dbReference type="RefSeq" id="WP_064122704.1">
    <property type="nucleotide sequence ID" value="NZ_CP015243.1"/>
</dbReference>
<dbReference type="InterPro" id="IPR032807">
    <property type="entry name" value="GNVR"/>
</dbReference>
<feature type="coiled-coil region" evidence="14">
    <location>
        <begin position="273"/>
        <end position="314"/>
    </location>
</feature>
<dbReference type="GO" id="GO:0005886">
    <property type="term" value="C:plasma membrane"/>
    <property type="evidence" value="ECO:0007669"/>
    <property type="project" value="UniProtKB-SubCell"/>
</dbReference>
<organism evidence="19 20">
    <name type="scientific">Halotalea alkalilenta</name>
    <dbReference type="NCBI Taxonomy" id="376489"/>
    <lineage>
        <taxon>Bacteria</taxon>
        <taxon>Pseudomonadati</taxon>
        <taxon>Pseudomonadota</taxon>
        <taxon>Gammaproteobacteria</taxon>
        <taxon>Oceanospirillales</taxon>
        <taxon>Halomonadaceae</taxon>
        <taxon>Halotalea</taxon>
    </lineage>
</organism>
<dbReference type="Gene3D" id="3.40.50.300">
    <property type="entry name" value="P-loop containing nucleotide triphosphate hydrolases"/>
    <property type="match status" value="1"/>
</dbReference>
<evidence type="ECO:0000256" key="13">
    <source>
        <dbReference type="ARBA" id="ARBA00053015"/>
    </source>
</evidence>
<dbReference type="GO" id="GO:0004713">
    <property type="term" value="F:protein tyrosine kinase activity"/>
    <property type="evidence" value="ECO:0007669"/>
    <property type="project" value="UniProtKB-KW"/>
</dbReference>
<dbReference type="SUPFAM" id="SSF52540">
    <property type="entry name" value="P-loop containing nucleoside triphosphate hydrolases"/>
    <property type="match status" value="1"/>
</dbReference>
<feature type="domain" description="AAA" evidence="17">
    <location>
        <begin position="556"/>
        <end position="667"/>
    </location>
</feature>
<evidence type="ECO:0000256" key="12">
    <source>
        <dbReference type="ARBA" id="ARBA00023137"/>
    </source>
</evidence>
<dbReference type="KEGG" id="haa:A5892_10145"/>
<dbReference type="InterPro" id="IPR025669">
    <property type="entry name" value="AAA_dom"/>
</dbReference>
<dbReference type="AlphaFoldDB" id="A0A172YET5"/>
<evidence type="ECO:0000256" key="9">
    <source>
        <dbReference type="ARBA" id="ARBA00022840"/>
    </source>
</evidence>
<feature type="transmembrane region" description="Helical" evidence="15">
    <location>
        <begin position="443"/>
        <end position="463"/>
    </location>
</feature>